<keyword evidence="2" id="KW-0472">Membrane</keyword>
<dbReference type="Pfam" id="PF13575">
    <property type="entry name" value="DUF4135"/>
    <property type="match status" value="1"/>
</dbReference>
<dbReference type="Proteomes" id="UP000184114">
    <property type="component" value="Unassembled WGS sequence"/>
</dbReference>
<name>A0A1M4TZA0_9FIRM</name>
<gene>
    <name evidence="4" type="ORF">SAMN02745784_00938</name>
</gene>
<dbReference type="PANTHER" id="PTHR12736:SF7">
    <property type="entry name" value="LANC-LIKE PROTEIN 3"/>
    <property type="match status" value="1"/>
</dbReference>
<keyword evidence="1" id="KW-0479">Metal-binding</keyword>
<proteinExistence type="predicted"/>
<feature type="binding site" evidence="1">
    <location>
        <position position="996"/>
    </location>
    <ligand>
        <name>Zn(2+)</name>
        <dbReference type="ChEBI" id="CHEBI:29105"/>
    </ligand>
</feature>
<feature type="domain" description="Lantibiotic biosynthesis protein dehydration" evidence="3">
    <location>
        <begin position="207"/>
        <end position="578"/>
    </location>
</feature>
<dbReference type="PRINTS" id="PR01950">
    <property type="entry name" value="LANCSUPER"/>
</dbReference>
<dbReference type="CDD" id="cd04792">
    <property type="entry name" value="LanM-like"/>
    <property type="match status" value="1"/>
</dbReference>
<dbReference type="PANTHER" id="PTHR12736">
    <property type="entry name" value="LANC-LIKE PROTEIN"/>
    <property type="match status" value="1"/>
</dbReference>
<dbReference type="GO" id="GO:0031179">
    <property type="term" value="P:peptide modification"/>
    <property type="evidence" value="ECO:0007669"/>
    <property type="project" value="InterPro"/>
</dbReference>
<dbReference type="GeneID" id="90996227"/>
<dbReference type="GO" id="GO:0046872">
    <property type="term" value="F:metal ion binding"/>
    <property type="evidence" value="ECO:0007669"/>
    <property type="project" value="UniProtKB-KW"/>
</dbReference>
<keyword evidence="2" id="KW-0812">Transmembrane</keyword>
<evidence type="ECO:0000256" key="1">
    <source>
        <dbReference type="PIRSR" id="PIRSR607822-1"/>
    </source>
</evidence>
<keyword evidence="5" id="KW-1185">Reference proteome</keyword>
<evidence type="ECO:0000313" key="5">
    <source>
        <dbReference type="Proteomes" id="UP000184114"/>
    </source>
</evidence>
<feature type="binding site" evidence="1">
    <location>
        <position position="945"/>
    </location>
    <ligand>
        <name>Zn(2+)</name>
        <dbReference type="ChEBI" id="CHEBI:29105"/>
    </ligand>
</feature>
<evidence type="ECO:0000256" key="2">
    <source>
        <dbReference type="SAM" id="Phobius"/>
    </source>
</evidence>
<keyword evidence="2" id="KW-1133">Transmembrane helix</keyword>
<dbReference type="GO" id="GO:0005975">
    <property type="term" value="P:carbohydrate metabolic process"/>
    <property type="evidence" value="ECO:0007669"/>
    <property type="project" value="InterPro"/>
</dbReference>
<dbReference type="InterPro" id="IPR007822">
    <property type="entry name" value="LANC-like"/>
</dbReference>
<dbReference type="EMBL" id="FQTY01000002">
    <property type="protein sequence ID" value="SHE49815.1"/>
    <property type="molecule type" value="Genomic_DNA"/>
</dbReference>
<feature type="transmembrane region" description="Helical" evidence="2">
    <location>
        <begin position="762"/>
        <end position="780"/>
    </location>
</feature>
<dbReference type="STRING" id="1123404.SAMN02745784_00938"/>
<accession>A0A1M4TZA0</accession>
<dbReference type="AlphaFoldDB" id="A0A1M4TZA0"/>
<evidence type="ECO:0000259" key="3">
    <source>
        <dbReference type="Pfam" id="PF13575"/>
    </source>
</evidence>
<dbReference type="SUPFAM" id="SSF158745">
    <property type="entry name" value="LanC-like"/>
    <property type="match status" value="1"/>
</dbReference>
<reference evidence="5" key="1">
    <citation type="submission" date="2016-11" db="EMBL/GenBank/DDBJ databases">
        <authorList>
            <person name="Varghese N."/>
            <person name="Submissions S."/>
        </authorList>
    </citation>
    <scope>NUCLEOTIDE SEQUENCE [LARGE SCALE GENOMIC DNA]</scope>
    <source>
        <strain evidence="5">DSM 18095</strain>
    </source>
</reference>
<dbReference type="PIRSF" id="PIRSF037228">
    <property type="entry name" value="Lant_mod_RumM"/>
    <property type="match status" value="1"/>
</dbReference>
<organism evidence="4 5">
    <name type="scientific">Tissierella praeacuta DSM 18095</name>
    <dbReference type="NCBI Taxonomy" id="1123404"/>
    <lineage>
        <taxon>Bacteria</taxon>
        <taxon>Bacillati</taxon>
        <taxon>Bacillota</taxon>
        <taxon>Tissierellia</taxon>
        <taxon>Tissierellales</taxon>
        <taxon>Tissierellaceae</taxon>
        <taxon>Tissierella</taxon>
    </lineage>
</organism>
<dbReference type="Gene3D" id="1.50.10.10">
    <property type="match status" value="1"/>
</dbReference>
<feature type="binding site" evidence="1">
    <location>
        <position position="997"/>
    </location>
    <ligand>
        <name>Zn(2+)</name>
        <dbReference type="ChEBI" id="CHEBI:29105"/>
    </ligand>
</feature>
<dbReference type="InterPro" id="IPR017146">
    <property type="entry name" value="Lanti_2_LanM"/>
</dbReference>
<evidence type="ECO:0000313" key="4">
    <source>
        <dbReference type="EMBL" id="SHE49815.1"/>
    </source>
</evidence>
<protein>
    <submittedName>
        <fullName evidence="4">Type 2 lantibiotic biosynthesis protein LanM</fullName>
    </submittedName>
</protein>
<dbReference type="RefSeq" id="WP_072973638.1">
    <property type="nucleotide sequence ID" value="NZ_FQTY01000002.1"/>
</dbReference>
<dbReference type="GO" id="GO:0005886">
    <property type="term" value="C:plasma membrane"/>
    <property type="evidence" value="ECO:0007669"/>
    <property type="project" value="TreeGrafter"/>
</dbReference>
<dbReference type="NCBIfam" id="TIGR03897">
    <property type="entry name" value="lanti_2_LanM"/>
    <property type="match status" value="1"/>
</dbReference>
<keyword evidence="1" id="KW-0862">Zinc</keyword>
<dbReference type="InterPro" id="IPR025410">
    <property type="entry name" value="Lant_dehyd"/>
</dbReference>
<dbReference type="SMART" id="SM01260">
    <property type="entry name" value="LANC_like"/>
    <property type="match status" value="1"/>
</dbReference>
<sequence length="1076" mass="125743">MKSLEDFKNGTYSFERNKFDGNIDVNGKKISEIRSKYWKDFLGNEFGNYEKYLSKEFNIKRNDFEQILSEQGFSIKKSEEIIMWEDFIELLQSCYCDDVQLHNFYVVNEKSERVKPLFYTFYIPFVKVAIFKLKRYIRDYDVTEDIINQFTVQLLDKLTNISYRTLILELNIAKEEGELKGESKEDRYQYFLEYCLIEKFWDYLEEYPVMFRLMVETVNNWILSTSEFIEHFYKDSLELNDVFGISNRIKKVDLSVSDSHNGGKSVIIVHTDNNKLVVYKPRNLELDENFQKTLKLFNEVMGSELYSIKILNKGSYGWTEYVMHEPCKDGFDMETYYKELGELLFILYILRGNDIHYENIIAHGKHPVLIDLETVFHNKTNEFEKMSAADRIYEVIENSVRRVGILPNIIWGKDGDVGVDVSAMTNEENKEIPIERASISSILTDEMRIDYRKSILKKKSNAPFVRDVQIDVSKYKQNLKYGFINSYEKFLTDSNKIKLKIDTEKYNNIYSRQIMRATQYYSSMIQLSFHPDFLRSGLDREMLFSRLWIQVEEENKLERISGLEFLSMLKNDIPMFLSKINSCDVQDGNGKIVEKFFKNSSVDLVIKKINNINKKDLKIQSLLITTALNYDPKYNFAENKETKHEKILKITKKRRSYNDIKKEFIEISRNIANYLIENSFIGDNGDVSWIDMNIVGEKTNDWNMVPIGLDLYSGVSGILIYFVYLYKETNNKKYLNVVRQCYESIRIYFDRKDKYDRDKDKILFGGFSGETPLIYALIILEKELGDLFNLVEIESMRNSVLLSCEENLNKSKDHDVIIGSAGVIVILLKYYEFTKKREILDIIKVYAEEIIKGFVTMDNGVIAWQGSFAKRPLGGFAHGTSGIVWVLAKLYELTKDDRYLDIIERGLKYEDILYRANVNNWSDQRETDDGIKYDDIDNNIPVAWCHGASGILLNRLCLKKMDIPLSSKRKQKIEVDIFNAIETCLKYGLGRSHCLCHGDFGNIEILLFASEIMKDEKIKEKCDTYMEYILNDLKNGKWKCGIPYKDSPGMMVGLSGIGYGLLKLCNPSLPSILLLE</sequence>
<dbReference type="Pfam" id="PF05147">
    <property type="entry name" value="LANC_like"/>
    <property type="match status" value="1"/>
</dbReference>
<dbReference type="InterPro" id="IPR012341">
    <property type="entry name" value="6hp_glycosidase-like_sf"/>
</dbReference>
<feature type="transmembrane region" description="Helical" evidence="2">
    <location>
        <begin position="707"/>
        <end position="726"/>
    </location>
</feature>